<dbReference type="Proteomes" id="UP000197138">
    <property type="component" value="Unassembled WGS sequence"/>
</dbReference>
<evidence type="ECO:0000313" key="2">
    <source>
        <dbReference type="EMBL" id="OWM73124.1"/>
    </source>
</evidence>
<gene>
    <name evidence="2" type="ORF">CDL15_Pgr001238</name>
</gene>
<name>A0A218WJW4_PUNGR</name>
<proteinExistence type="predicted"/>
<dbReference type="EMBL" id="MTKT01003953">
    <property type="protein sequence ID" value="OWM73124.1"/>
    <property type="molecule type" value="Genomic_DNA"/>
</dbReference>
<keyword evidence="1" id="KW-0732">Signal</keyword>
<comment type="caution">
    <text evidence="2">The sequence shown here is derived from an EMBL/GenBank/DDBJ whole genome shotgun (WGS) entry which is preliminary data.</text>
</comment>
<sequence length="220" mass="24655">MTSYFNMAVGVLVLLFMALFGSLDHHHQSAHAAEFINPSSIDTVRRKYKEQQLDGIINKASIENGIVNEFLHLVAAGVFPFILLDMNNIGGRILVTCIHRQVHGKMRKVLEIIVSKTSMAVEEMYLVRNKAPNHKVGHHSHVNISSGQWLQISCTLPSLMEASSFSSEDSTRKLLHIIIITMIIAVVPIGEESLISSAAPLQLQRKQRTYEEQLSTERQD</sequence>
<protein>
    <submittedName>
        <fullName evidence="2">Uncharacterized protein</fullName>
    </submittedName>
</protein>
<feature type="signal peptide" evidence="1">
    <location>
        <begin position="1"/>
        <end position="23"/>
    </location>
</feature>
<evidence type="ECO:0000313" key="3">
    <source>
        <dbReference type="Proteomes" id="UP000197138"/>
    </source>
</evidence>
<accession>A0A218WJW4</accession>
<dbReference type="AlphaFoldDB" id="A0A218WJW4"/>
<feature type="chain" id="PRO_5012532990" evidence="1">
    <location>
        <begin position="24"/>
        <end position="220"/>
    </location>
</feature>
<reference evidence="3" key="1">
    <citation type="journal article" date="2017" name="Plant J.">
        <title>The pomegranate (Punica granatum L.) genome and the genomics of punicalagin biosynthesis.</title>
        <authorList>
            <person name="Qin G."/>
            <person name="Xu C."/>
            <person name="Ming R."/>
            <person name="Tang H."/>
            <person name="Guyot R."/>
            <person name="Kramer E.M."/>
            <person name="Hu Y."/>
            <person name="Yi X."/>
            <person name="Qi Y."/>
            <person name="Xu X."/>
            <person name="Gao Z."/>
            <person name="Pan H."/>
            <person name="Jian J."/>
            <person name="Tian Y."/>
            <person name="Yue Z."/>
            <person name="Xu Y."/>
        </authorList>
    </citation>
    <scope>NUCLEOTIDE SEQUENCE [LARGE SCALE GENOMIC DNA]</scope>
    <source>
        <strain evidence="3">cv. Dabenzi</strain>
    </source>
</reference>
<organism evidence="2 3">
    <name type="scientific">Punica granatum</name>
    <name type="common">Pomegranate</name>
    <dbReference type="NCBI Taxonomy" id="22663"/>
    <lineage>
        <taxon>Eukaryota</taxon>
        <taxon>Viridiplantae</taxon>
        <taxon>Streptophyta</taxon>
        <taxon>Embryophyta</taxon>
        <taxon>Tracheophyta</taxon>
        <taxon>Spermatophyta</taxon>
        <taxon>Magnoliopsida</taxon>
        <taxon>eudicotyledons</taxon>
        <taxon>Gunneridae</taxon>
        <taxon>Pentapetalae</taxon>
        <taxon>rosids</taxon>
        <taxon>malvids</taxon>
        <taxon>Myrtales</taxon>
        <taxon>Lythraceae</taxon>
        <taxon>Punica</taxon>
    </lineage>
</organism>
<evidence type="ECO:0000256" key="1">
    <source>
        <dbReference type="SAM" id="SignalP"/>
    </source>
</evidence>